<accession>A0A2T7DPD1</accession>
<sequence length="436" mass="48302">MDVVVSAVAADLVGRLIAFLVRKYQEPGAAEDAARLRRALLRAGAVVEEAEGRQIANRAVLLQLDQLRREMCRGAYELDVDALRRRAGDPRKRHATAERRTFSRLRLGTGGGLSAVVESLEAALCDMRELVVLFGCCPRVARQPYSAYLLMESCMFGRQVEKEQIIGFLLQPSQDLDVLPIVGPREVGKRTLVEHVCLDERLDRRHREVLDRGRPRRRRRGRGGRAMEKVPRVRPPPRARGEQDYPHQQGGRARGPGHRAAAPAARAAPGGALVLLPGARVRRRGPGGAPGAAARRHGPVRWHPRPRDVRGGRHNRRIAARRPERAVLAPRAGRVRRGDGPVRGFPVQAGEGLARRPVRVPRQAQVDGRGHGAERAPRRDDAGPGDRRRRAPGPRRRDAVRRAGVAVSHPSVHELRRDVRRWEISAGGGRREEASS</sequence>
<reference evidence="2 3" key="1">
    <citation type="submission" date="2018-04" db="EMBL/GenBank/DDBJ databases">
        <title>WGS assembly of Panicum hallii var. hallii HAL2.</title>
        <authorList>
            <person name="Lovell J."/>
            <person name="Jenkins J."/>
            <person name="Lowry D."/>
            <person name="Mamidi S."/>
            <person name="Sreedasyam A."/>
            <person name="Weng X."/>
            <person name="Barry K."/>
            <person name="Bonette J."/>
            <person name="Campitelli B."/>
            <person name="Daum C."/>
            <person name="Gordon S."/>
            <person name="Gould B."/>
            <person name="Lipzen A."/>
            <person name="MacQueen A."/>
            <person name="Palacio-Mejia J."/>
            <person name="Plott C."/>
            <person name="Shakirov E."/>
            <person name="Shu S."/>
            <person name="Yoshinaga Y."/>
            <person name="Zane M."/>
            <person name="Rokhsar D."/>
            <person name="Grimwood J."/>
            <person name="Schmutz J."/>
            <person name="Juenger T."/>
        </authorList>
    </citation>
    <scope>NUCLEOTIDE SEQUENCE [LARGE SCALE GENOMIC DNA]</scope>
    <source>
        <strain evidence="3">cv. HAL2</strain>
    </source>
</reference>
<proteinExistence type="predicted"/>
<gene>
    <name evidence="2" type="ORF">GQ55_5G430100</name>
</gene>
<name>A0A2T7DPD1_9POAL</name>
<feature type="compositionally biased region" description="Low complexity" evidence="1">
    <location>
        <begin position="258"/>
        <end position="268"/>
    </location>
</feature>
<feature type="compositionally biased region" description="Basic and acidic residues" evidence="1">
    <location>
        <begin position="411"/>
        <end position="436"/>
    </location>
</feature>
<evidence type="ECO:0000256" key="1">
    <source>
        <dbReference type="SAM" id="MobiDB-lite"/>
    </source>
</evidence>
<dbReference type="Gramene" id="PUZ57431">
    <property type="protein sequence ID" value="PUZ57431"/>
    <property type="gene ID" value="GQ55_5G430100"/>
</dbReference>
<dbReference type="OrthoDB" id="672366at2759"/>
<dbReference type="PANTHER" id="PTHR33377:SF54">
    <property type="entry name" value="OS01G0256300 PROTEIN"/>
    <property type="match status" value="1"/>
</dbReference>
<evidence type="ECO:0000313" key="3">
    <source>
        <dbReference type="Proteomes" id="UP000244336"/>
    </source>
</evidence>
<feature type="compositionally biased region" description="Basic and acidic residues" evidence="1">
    <location>
        <begin position="368"/>
        <end position="386"/>
    </location>
</feature>
<dbReference type="Proteomes" id="UP000244336">
    <property type="component" value="Chromosome 5"/>
</dbReference>
<keyword evidence="3" id="KW-1185">Reference proteome</keyword>
<evidence type="ECO:0008006" key="4">
    <source>
        <dbReference type="Google" id="ProtNLM"/>
    </source>
</evidence>
<organism evidence="2 3">
    <name type="scientific">Panicum hallii var. hallii</name>
    <dbReference type="NCBI Taxonomy" id="1504633"/>
    <lineage>
        <taxon>Eukaryota</taxon>
        <taxon>Viridiplantae</taxon>
        <taxon>Streptophyta</taxon>
        <taxon>Embryophyta</taxon>
        <taxon>Tracheophyta</taxon>
        <taxon>Spermatophyta</taxon>
        <taxon>Magnoliopsida</taxon>
        <taxon>Liliopsida</taxon>
        <taxon>Poales</taxon>
        <taxon>Poaceae</taxon>
        <taxon>PACMAD clade</taxon>
        <taxon>Panicoideae</taxon>
        <taxon>Panicodae</taxon>
        <taxon>Paniceae</taxon>
        <taxon>Panicinae</taxon>
        <taxon>Panicum</taxon>
        <taxon>Panicum sect. Panicum</taxon>
    </lineage>
</organism>
<feature type="region of interest" description="Disordered" evidence="1">
    <location>
        <begin position="212"/>
        <end position="268"/>
    </location>
</feature>
<feature type="compositionally biased region" description="Basic residues" evidence="1">
    <location>
        <begin position="294"/>
        <end position="304"/>
    </location>
</feature>
<feature type="region of interest" description="Disordered" evidence="1">
    <location>
        <begin position="284"/>
        <end position="311"/>
    </location>
</feature>
<feature type="compositionally biased region" description="Basic residues" evidence="1">
    <location>
        <begin position="214"/>
        <end position="223"/>
    </location>
</feature>
<dbReference type="EMBL" id="CM009753">
    <property type="protein sequence ID" value="PUZ57431.1"/>
    <property type="molecule type" value="Genomic_DNA"/>
</dbReference>
<protein>
    <recommendedName>
        <fullName evidence="4">Rx N-terminal domain-containing protein</fullName>
    </recommendedName>
</protein>
<dbReference type="PANTHER" id="PTHR33377">
    <property type="entry name" value="OS10G0134700 PROTEIN-RELATED"/>
    <property type="match status" value="1"/>
</dbReference>
<dbReference type="AlphaFoldDB" id="A0A2T7DPD1"/>
<feature type="region of interest" description="Disordered" evidence="1">
    <location>
        <begin position="330"/>
        <end position="436"/>
    </location>
</feature>
<evidence type="ECO:0000313" key="2">
    <source>
        <dbReference type="EMBL" id="PUZ57431.1"/>
    </source>
</evidence>